<dbReference type="InterPro" id="IPR013087">
    <property type="entry name" value="Znf_C2H2_type"/>
</dbReference>
<keyword evidence="8" id="KW-1185">Reference proteome</keyword>
<evidence type="ECO:0000256" key="5">
    <source>
        <dbReference type="PROSITE-ProRule" id="PRU00042"/>
    </source>
</evidence>
<evidence type="ECO:0000313" key="8">
    <source>
        <dbReference type="Proteomes" id="UP000829354"/>
    </source>
</evidence>
<evidence type="ECO:0000256" key="3">
    <source>
        <dbReference type="ARBA" id="ARBA00022771"/>
    </source>
</evidence>
<dbReference type="SUPFAM" id="SSF57667">
    <property type="entry name" value="beta-beta-alpha zinc fingers"/>
    <property type="match status" value="2"/>
</dbReference>
<proteinExistence type="predicted"/>
<dbReference type="GO" id="GO:0008270">
    <property type="term" value="F:zinc ion binding"/>
    <property type="evidence" value="ECO:0007669"/>
    <property type="project" value="UniProtKB-KW"/>
</dbReference>
<keyword evidence="2" id="KW-0677">Repeat</keyword>
<evidence type="ECO:0000256" key="2">
    <source>
        <dbReference type="ARBA" id="ARBA00022737"/>
    </source>
</evidence>
<dbReference type="SMART" id="SM00355">
    <property type="entry name" value="ZnF_C2H2"/>
    <property type="match status" value="3"/>
</dbReference>
<keyword evidence="1" id="KW-0479">Metal-binding</keyword>
<protein>
    <recommendedName>
        <fullName evidence="6">C2H2-type domain-containing protein</fullName>
    </recommendedName>
</protein>
<dbReference type="Proteomes" id="UP000829354">
    <property type="component" value="Chromosome III"/>
</dbReference>
<dbReference type="InterPro" id="IPR036236">
    <property type="entry name" value="Znf_C2H2_sf"/>
</dbReference>
<evidence type="ECO:0000256" key="1">
    <source>
        <dbReference type="ARBA" id="ARBA00022723"/>
    </source>
</evidence>
<dbReference type="PANTHER" id="PTHR24379">
    <property type="entry name" value="KRAB AND ZINC FINGER DOMAIN-CONTAINING"/>
    <property type="match status" value="1"/>
</dbReference>
<evidence type="ECO:0000256" key="4">
    <source>
        <dbReference type="ARBA" id="ARBA00022833"/>
    </source>
</evidence>
<dbReference type="PROSITE" id="PS50157">
    <property type="entry name" value="ZINC_FINGER_C2H2_2"/>
    <property type="match status" value="2"/>
</dbReference>
<reference evidence="7 8" key="1">
    <citation type="submission" date="2022-04" db="EMBL/GenBank/DDBJ databases">
        <title>Chromosome-level reference genomes for two strains of Caenorhabditis briggsae: an improved platform for comparative genomics.</title>
        <authorList>
            <person name="Stevens L."/>
            <person name="Andersen E."/>
        </authorList>
    </citation>
    <scope>NUCLEOTIDE SEQUENCE [LARGE SCALE GENOMIC DNA]</scope>
    <source>
        <strain evidence="7">VX34</strain>
        <tissue evidence="7">Whole-organism</tissue>
    </source>
</reference>
<feature type="domain" description="C2H2-type" evidence="6">
    <location>
        <begin position="261"/>
        <end position="289"/>
    </location>
</feature>
<dbReference type="Gene3D" id="3.30.160.60">
    <property type="entry name" value="Classic Zinc Finger"/>
    <property type="match status" value="1"/>
</dbReference>
<organism evidence="7 8">
    <name type="scientific">Caenorhabditis briggsae</name>
    <dbReference type="NCBI Taxonomy" id="6238"/>
    <lineage>
        <taxon>Eukaryota</taxon>
        <taxon>Metazoa</taxon>
        <taxon>Ecdysozoa</taxon>
        <taxon>Nematoda</taxon>
        <taxon>Chromadorea</taxon>
        <taxon>Rhabditida</taxon>
        <taxon>Rhabditina</taxon>
        <taxon>Rhabditomorpha</taxon>
        <taxon>Rhabditoidea</taxon>
        <taxon>Rhabditidae</taxon>
        <taxon>Peloderinae</taxon>
        <taxon>Caenorhabditis</taxon>
    </lineage>
</organism>
<dbReference type="PANTHER" id="PTHR24379:SF121">
    <property type="entry name" value="C2H2-TYPE DOMAIN-CONTAINING PROTEIN"/>
    <property type="match status" value="1"/>
</dbReference>
<dbReference type="PROSITE" id="PS00028">
    <property type="entry name" value="ZINC_FINGER_C2H2_1"/>
    <property type="match status" value="3"/>
</dbReference>
<sequence length="290" mass="33792">MPPEFLDETSEGGSWGIQRQKSIGSFGLLRTSEDVFNGQTADSREYNSYLEHRECRKATRELCELMEHESVGCECFEKEPEDVTTPEMPAMLTILQPDRKFDRDPEFSVAGIFTYAPDSQFGLAPILQKKNRKLGSDGAPIPARKPYAYKDRRRKNAEERRDIKKKLFMDLGIIRTSSGIDNEEKNREEAMKRKVTETIVTTYCELCEQNFSSSKMLLLHRNKVHNTAYIECHLCLKLFTRTIQFNRHMKTHYGPNAMSHVKCELCERQFKDKESLKTHWEVSHKDMKLH</sequence>
<name>A0AAE9ES73_CAEBR</name>
<accession>A0AAE9ES73</accession>
<keyword evidence="3 5" id="KW-0863">Zinc-finger</keyword>
<dbReference type="AlphaFoldDB" id="A0AAE9ES73"/>
<evidence type="ECO:0000313" key="7">
    <source>
        <dbReference type="EMBL" id="UMM25449.1"/>
    </source>
</evidence>
<dbReference type="EMBL" id="CP092622">
    <property type="protein sequence ID" value="UMM25449.1"/>
    <property type="molecule type" value="Genomic_DNA"/>
</dbReference>
<feature type="domain" description="C2H2-type" evidence="6">
    <location>
        <begin position="230"/>
        <end position="257"/>
    </location>
</feature>
<keyword evidence="4" id="KW-0862">Zinc</keyword>
<gene>
    <name evidence="7" type="ORF">L5515_005274</name>
</gene>
<evidence type="ECO:0000259" key="6">
    <source>
        <dbReference type="PROSITE" id="PS50157"/>
    </source>
</evidence>
<dbReference type="Pfam" id="PF13894">
    <property type="entry name" value="zf-C2H2_4"/>
    <property type="match status" value="1"/>
</dbReference>